<dbReference type="AlphaFoldDB" id="A0A841Z6M2"/>
<keyword evidence="1" id="KW-0472">Membrane</keyword>
<organism evidence="2 3">
    <name type="scientific">Listeria weihenstephanensis</name>
    <dbReference type="NCBI Taxonomy" id="1006155"/>
    <lineage>
        <taxon>Bacteria</taxon>
        <taxon>Bacillati</taxon>
        <taxon>Bacillota</taxon>
        <taxon>Bacilli</taxon>
        <taxon>Bacillales</taxon>
        <taxon>Listeriaceae</taxon>
        <taxon>Listeria</taxon>
    </lineage>
</organism>
<feature type="transmembrane region" description="Helical" evidence="1">
    <location>
        <begin position="12"/>
        <end position="39"/>
    </location>
</feature>
<evidence type="ECO:0000256" key="1">
    <source>
        <dbReference type="SAM" id="Phobius"/>
    </source>
</evidence>
<gene>
    <name evidence="2" type="ORF">HB943_05220</name>
</gene>
<keyword evidence="1" id="KW-0812">Transmembrane</keyword>
<comment type="caution">
    <text evidence="2">The sequence shown here is derived from an EMBL/GenBank/DDBJ whole genome shotgun (WGS) entry which is preliminary data.</text>
</comment>
<reference evidence="2 3" key="1">
    <citation type="submission" date="2020-03" db="EMBL/GenBank/DDBJ databases">
        <title>Soil Listeria distribution.</title>
        <authorList>
            <person name="Liao J."/>
            <person name="Wiedmann M."/>
        </authorList>
    </citation>
    <scope>NUCLEOTIDE SEQUENCE [LARGE SCALE GENOMIC DNA]</scope>
    <source>
        <strain evidence="2 3">FSL L7-1523</strain>
    </source>
</reference>
<dbReference type="RefSeq" id="WP_185425049.1">
    <property type="nucleotide sequence ID" value="NZ_JAARRL010000006.1"/>
</dbReference>
<dbReference type="Proteomes" id="UP000564536">
    <property type="component" value="Unassembled WGS sequence"/>
</dbReference>
<sequence>MNILKTIGYFIYFIWSMVRFLITLAITVLSVIFGIIFAMGSFSSSDKEKEYRRQVAMK</sequence>
<dbReference type="EMBL" id="JAARRL010000006">
    <property type="protein sequence ID" value="MBC1499996.1"/>
    <property type="molecule type" value="Genomic_DNA"/>
</dbReference>
<accession>A0A841Z6M2</accession>
<keyword evidence="1" id="KW-1133">Transmembrane helix</keyword>
<proteinExistence type="predicted"/>
<name>A0A841Z6M2_9LIST</name>
<evidence type="ECO:0000313" key="3">
    <source>
        <dbReference type="Proteomes" id="UP000564536"/>
    </source>
</evidence>
<protein>
    <submittedName>
        <fullName evidence="2">Uncharacterized protein</fullName>
    </submittedName>
</protein>
<evidence type="ECO:0000313" key="2">
    <source>
        <dbReference type="EMBL" id="MBC1499996.1"/>
    </source>
</evidence>